<keyword evidence="3" id="KW-1185">Reference proteome</keyword>
<protein>
    <submittedName>
        <fullName evidence="2">Uncharacterized protein</fullName>
    </submittedName>
</protein>
<dbReference type="EMBL" id="BGPR01092959">
    <property type="protein sequence ID" value="GBM29149.1"/>
    <property type="molecule type" value="Genomic_DNA"/>
</dbReference>
<evidence type="ECO:0000313" key="3">
    <source>
        <dbReference type="Proteomes" id="UP000499080"/>
    </source>
</evidence>
<evidence type="ECO:0000313" key="2">
    <source>
        <dbReference type="EMBL" id="GBM29149.1"/>
    </source>
</evidence>
<proteinExistence type="predicted"/>
<reference evidence="2 3" key="1">
    <citation type="journal article" date="2019" name="Sci. Rep.">
        <title>Orb-weaving spider Araneus ventricosus genome elucidates the spidroin gene catalogue.</title>
        <authorList>
            <person name="Kono N."/>
            <person name="Nakamura H."/>
            <person name="Ohtoshi R."/>
            <person name="Moran D.A.P."/>
            <person name="Shinohara A."/>
            <person name="Yoshida Y."/>
            <person name="Fujiwara M."/>
            <person name="Mori M."/>
            <person name="Tomita M."/>
            <person name="Arakawa K."/>
        </authorList>
    </citation>
    <scope>NUCLEOTIDE SEQUENCE [LARGE SCALE GENOMIC DNA]</scope>
</reference>
<feature type="transmembrane region" description="Helical" evidence="1">
    <location>
        <begin position="58"/>
        <end position="80"/>
    </location>
</feature>
<keyword evidence="1" id="KW-0472">Membrane</keyword>
<dbReference type="AlphaFoldDB" id="A0A4Y2ELG0"/>
<accession>A0A4Y2ELG0</accession>
<gene>
    <name evidence="2" type="ORF">AVEN_140120_1</name>
</gene>
<organism evidence="2 3">
    <name type="scientific">Araneus ventricosus</name>
    <name type="common">Orbweaver spider</name>
    <name type="synonym">Epeira ventricosa</name>
    <dbReference type="NCBI Taxonomy" id="182803"/>
    <lineage>
        <taxon>Eukaryota</taxon>
        <taxon>Metazoa</taxon>
        <taxon>Ecdysozoa</taxon>
        <taxon>Arthropoda</taxon>
        <taxon>Chelicerata</taxon>
        <taxon>Arachnida</taxon>
        <taxon>Araneae</taxon>
        <taxon>Araneomorphae</taxon>
        <taxon>Entelegynae</taxon>
        <taxon>Araneoidea</taxon>
        <taxon>Araneidae</taxon>
        <taxon>Araneus</taxon>
    </lineage>
</organism>
<name>A0A4Y2ELG0_ARAVE</name>
<keyword evidence="1" id="KW-1133">Transmembrane helix</keyword>
<dbReference type="Proteomes" id="UP000499080">
    <property type="component" value="Unassembled WGS sequence"/>
</dbReference>
<evidence type="ECO:0000256" key="1">
    <source>
        <dbReference type="SAM" id="Phobius"/>
    </source>
</evidence>
<comment type="caution">
    <text evidence="2">The sequence shown here is derived from an EMBL/GenBank/DDBJ whole genome shotgun (WGS) entry which is preliminary data.</text>
</comment>
<sequence>MIPVKSDLLQHWLFPQIEQARDDFIFIQGGALPHFQHEVRQYLKDTFVGRWIGKVGNMILLILSGFQGHQILHLVIFICVETYKRQRVLQPVCLAFFKICEIELTKQRVQ</sequence>
<keyword evidence="1" id="KW-0812">Transmembrane</keyword>